<reference evidence="1" key="1">
    <citation type="journal article" date="2014" name="Int. J. Syst. Evol. Microbiol.">
        <title>Complete genome sequence of Corynebacterium casei LMG S-19264T (=DSM 44701T), isolated from a smear-ripened cheese.</title>
        <authorList>
            <consortium name="US DOE Joint Genome Institute (JGI-PGF)"/>
            <person name="Walter F."/>
            <person name="Albersmeier A."/>
            <person name="Kalinowski J."/>
            <person name="Ruckert C."/>
        </authorList>
    </citation>
    <scope>NUCLEOTIDE SEQUENCE</scope>
    <source>
        <strain evidence="1">JCM 31311</strain>
    </source>
</reference>
<proteinExistence type="predicted"/>
<comment type="caution">
    <text evidence="1">The sequence shown here is derived from an EMBL/GenBank/DDBJ whole genome shotgun (WGS) entry which is preliminary data.</text>
</comment>
<dbReference type="EMBL" id="BMQL01000004">
    <property type="protein sequence ID" value="GGR01077.1"/>
    <property type="molecule type" value="Genomic_DNA"/>
</dbReference>
<accession>A0A918C1K9</accession>
<name>A0A918C1K9_9DEIO</name>
<dbReference type="AlphaFoldDB" id="A0A918C1K9"/>
<dbReference type="RefSeq" id="WP_189088649.1">
    <property type="nucleotide sequence ID" value="NZ_BMQL01000004.1"/>
</dbReference>
<gene>
    <name evidence="1" type="ORF">GCM10008957_12480</name>
</gene>
<reference evidence="1" key="2">
    <citation type="submission" date="2020-09" db="EMBL/GenBank/DDBJ databases">
        <authorList>
            <person name="Sun Q."/>
            <person name="Ohkuma M."/>
        </authorList>
    </citation>
    <scope>NUCLEOTIDE SEQUENCE</scope>
    <source>
        <strain evidence="1">JCM 31311</strain>
    </source>
</reference>
<dbReference type="Proteomes" id="UP000603865">
    <property type="component" value="Unassembled WGS sequence"/>
</dbReference>
<evidence type="ECO:0000313" key="2">
    <source>
        <dbReference type="Proteomes" id="UP000603865"/>
    </source>
</evidence>
<evidence type="ECO:0000313" key="1">
    <source>
        <dbReference type="EMBL" id="GGR01077.1"/>
    </source>
</evidence>
<sequence length="136" mass="15006">MTQAIPTLFRSKGSDRAVIPGWNNILPGTQDALELQLDIAEADMHRSQALLLIEYWATPADMTLQSLLPVRAFHSEPKGWCAFLPAQGRVFIRAIDPQPNPPLLSAHGINLDPQTPVGTLVHVKVEFPRAPLLNEN</sequence>
<organism evidence="1 2">
    <name type="scientific">Deinococcus ruber</name>
    <dbReference type="NCBI Taxonomy" id="1848197"/>
    <lineage>
        <taxon>Bacteria</taxon>
        <taxon>Thermotogati</taxon>
        <taxon>Deinococcota</taxon>
        <taxon>Deinococci</taxon>
        <taxon>Deinococcales</taxon>
        <taxon>Deinococcaceae</taxon>
        <taxon>Deinococcus</taxon>
    </lineage>
</organism>
<keyword evidence="2" id="KW-1185">Reference proteome</keyword>
<protein>
    <submittedName>
        <fullName evidence="1">Uncharacterized protein</fullName>
    </submittedName>
</protein>